<accession>A0A7T0G344</accession>
<dbReference type="EMBL" id="CP048620">
    <property type="protein sequence ID" value="QPJ64938.1"/>
    <property type="molecule type" value="Genomic_DNA"/>
</dbReference>
<sequence length="90" mass="10439">MPIEPGTEEERLTLGRWIKAGQSLIVGGSALGDSYLDPNVVRPPDIAQRSEDYVKLDHEIAEQLPHLKGRFRWDLEKYFRDRYGPYLPRD</sequence>
<evidence type="ECO:0000313" key="1">
    <source>
        <dbReference type="EMBL" id="QPJ64938.1"/>
    </source>
</evidence>
<organism evidence="1 2">
    <name type="scientific">Candidatus Nitrohelix vancouverensis</name>
    <dbReference type="NCBI Taxonomy" id="2705534"/>
    <lineage>
        <taxon>Bacteria</taxon>
        <taxon>Pseudomonadati</taxon>
        <taxon>Nitrospinota/Tectimicrobiota group</taxon>
        <taxon>Nitrospinota</taxon>
        <taxon>Nitrospinia</taxon>
        <taxon>Nitrospinales</taxon>
        <taxon>Nitrospinaceae</taxon>
        <taxon>Candidatus Nitrohelix</taxon>
    </lineage>
</organism>
<evidence type="ECO:0000313" key="2">
    <source>
        <dbReference type="Proteomes" id="UP000594464"/>
    </source>
</evidence>
<dbReference type="AlphaFoldDB" id="A0A7T0G344"/>
<reference evidence="2" key="1">
    <citation type="submission" date="2020-02" db="EMBL/GenBank/DDBJ databases">
        <title>Genomic and physiological characterization of two novel Nitrospinaceae genera.</title>
        <authorList>
            <person name="Mueller A.J."/>
            <person name="Jung M.-Y."/>
            <person name="Strachan C.R."/>
            <person name="Herbold C.W."/>
            <person name="Kirkegaard R.H."/>
            <person name="Daims H."/>
        </authorList>
    </citation>
    <scope>NUCLEOTIDE SEQUENCE [LARGE SCALE GENOMIC DNA]</scope>
</reference>
<proteinExistence type="predicted"/>
<dbReference type="Proteomes" id="UP000594464">
    <property type="component" value="Chromosome"/>
</dbReference>
<protein>
    <submittedName>
        <fullName evidence="1">Uncharacterized protein</fullName>
    </submittedName>
</protein>
<name>A0A7T0G344_9BACT</name>
<gene>
    <name evidence="1" type="ORF">G3M78_05875</name>
</gene>
<dbReference type="KEGG" id="nva:G3M78_05875"/>